<evidence type="ECO:0000259" key="2">
    <source>
        <dbReference type="Pfam" id="PF09011"/>
    </source>
</evidence>
<dbReference type="AlphaFoldDB" id="A0A0R3U917"/>
<name>A0A0R3U917_MESCO</name>
<feature type="compositionally biased region" description="Polar residues" evidence="1">
    <location>
        <begin position="117"/>
        <end position="127"/>
    </location>
</feature>
<dbReference type="Gene3D" id="1.10.30.10">
    <property type="entry name" value="High mobility group box domain"/>
    <property type="match status" value="1"/>
</dbReference>
<evidence type="ECO:0000313" key="4">
    <source>
        <dbReference type="Proteomes" id="UP000267029"/>
    </source>
</evidence>
<protein>
    <submittedName>
        <fullName evidence="5">HMG box domain-containing protein</fullName>
    </submittedName>
</protein>
<feature type="region of interest" description="Disordered" evidence="1">
    <location>
        <begin position="92"/>
        <end position="139"/>
    </location>
</feature>
<evidence type="ECO:0000313" key="5">
    <source>
        <dbReference type="WBParaSite" id="MCOS_0000340501-mRNA-1"/>
    </source>
</evidence>
<dbReference type="EMBL" id="UXSR01000765">
    <property type="protein sequence ID" value="VDD77403.1"/>
    <property type="molecule type" value="Genomic_DNA"/>
</dbReference>
<evidence type="ECO:0000256" key="1">
    <source>
        <dbReference type="SAM" id="MobiDB-lite"/>
    </source>
</evidence>
<organism evidence="5">
    <name type="scientific">Mesocestoides corti</name>
    <name type="common">Flatworm</name>
    <dbReference type="NCBI Taxonomy" id="53468"/>
    <lineage>
        <taxon>Eukaryota</taxon>
        <taxon>Metazoa</taxon>
        <taxon>Spiralia</taxon>
        <taxon>Lophotrochozoa</taxon>
        <taxon>Platyhelminthes</taxon>
        <taxon>Cestoda</taxon>
        <taxon>Eucestoda</taxon>
        <taxon>Cyclophyllidea</taxon>
        <taxon>Mesocestoididae</taxon>
        <taxon>Mesocestoides</taxon>
    </lineage>
</organism>
<evidence type="ECO:0000313" key="3">
    <source>
        <dbReference type="EMBL" id="VDD77403.1"/>
    </source>
</evidence>
<reference evidence="3 4" key="2">
    <citation type="submission" date="2018-10" db="EMBL/GenBank/DDBJ databases">
        <authorList>
            <consortium name="Pathogen Informatics"/>
        </authorList>
    </citation>
    <scope>NUCLEOTIDE SEQUENCE [LARGE SCALE GENOMIC DNA]</scope>
</reference>
<dbReference type="Proteomes" id="UP000267029">
    <property type="component" value="Unassembled WGS sequence"/>
</dbReference>
<proteinExistence type="predicted"/>
<feature type="compositionally biased region" description="Acidic residues" evidence="1">
    <location>
        <begin position="100"/>
        <end position="112"/>
    </location>
</feature>
<dbReference type="WBParaSite" id="MCOS_0000340501-mRNA-1">
    <property type="protein sequence ID" value="MCOS_0000340501-mRNA-1"/>
    <property type="gene ID" value="MCOS_0000340501"/>
</dbReference>
<feature type="domain" description="HMG box" evidence="2">
    <location>
        <begin position="147"/>
        <end position="200"/>
    </location>
</feature>
<accession>A0A0R3U917</accession>
<keyword evidence="4" id="KW-1185">Reference proteome</keyword>
<dbReference type="InterPro" id="IPR036910">
    <property type="entry name" value="HMG_box_dom_sf"/>
</dbReference>
<reference evidence="5" key="1">
    <citation type="submission" date="2017-02" db="UniProtKB">
        <authorList>
            <consortium name="WormBaseParasite"/>
        </authorList>
    </citation>
    <scope>IDENTIFICATION</scope>
</reference>
<dbReference type="OrthoDB" id="6265343at2759"/>
<sequence length="204" mass="22674">MEKKKTTQKVVAAEQPADDPNPHCVEVLGAFVKRLVSTNQMLTLSVAQLSALIDFELRELRSLYCELGFPPVPSDTTSEQWLLRIRGDKLPPAAQADRAESEEDDVAEEEEVGSPTDEATSQTLAKQSEQKFPPAVSPPAPTSIAPFAFFVRHVGETLRREHKARLGHSVSDAWLEEKLSAKWTSLSSEEREAWERAARLASHE</sequence>
<dbReference type="InterPro" id="IPR009071">
    <property type="entry name" value="HMG_box_dom"/>
</dbReference>
<gene>
    <name evidence="3" type="ORF">MCOS_LOCUS3406</name>
</gene>
<dbReference type="Pfam" id="PF09011">
    <property type="entry name" value="HMG_box_2"/>
    <property type="match status" value="1"/>
</dbReference>